<dbReference type="GO" id="GO:0071949">
    <property type="term" value="F:FAD binding"/>
    <property type="evidence" value="ECO:0007669"/>
    <property type="project" value="InterPro"/>
</dbReference>
<protein>
    <submittedName>
        <fullName evidence="2">Dehydrogenases (Flavoproteins)</fullName>
    </submittedName>
</protein>
<dbReference type="HOGENOM" id="CLU_024648_6_2_4"/>
<dbReference type="PANTHER" id="PTHR43747:SF1">
    <property type="entry name" value="SLR1998 PROTEIN"/>
    <property type="match status" value="1"/>
</dbReference>
<dbReference type="KEGG" id="care:LT85_4912"/>
<organism evidence="2 3">
    <name type="scientific">Collimonas arenae</name>
    <dbReference type="NCBI Taxonomy" id="279058"/>
    <lineage>
        <taxon>Bacteria</taxon>
        <taxon>Pseudomonadati</taxon>
        <taxon>Pseudomonadota</taxon>
        <taxon>Betaproteobacteria</taxon>
        <taxon>Burkholderiales</taxon>
        <taxon>Oxalobacteraceae</taxon>
        <taxon>Collimonas</taxon>
    </lineage>
</organism>
<dbReference type="SUPFAM" id="SSF51905">
    <property type="entry name" value="FAD/NAD(P)-binding domain"/>
    <property type="match status" value="1"/>
</dbReference>
<accession>A0A0A1FK09</accession>
<name>A0A0A1FK09_9BURK</name>
<proteinExistence type="predicted"/>
<dbReference type="EMBL" id="CP009962">
    <property type="protein sequence ID" value="AIY44070.1"/>
    <property type="molecule type" value="Genomic_DNA"/>
</dbReference>
<dbReference type="PRINTS" id="PR00420">
    <property type="entry name" value="RNGMNOXGNASE"/>
</dbReference>
<dbReference type="OrthoDB" id="9786503at2"/>
<keyword evidence="3" id="KW-1185">Reference proteome</keyword>
<dbReference type="InterPro" id="IPR050816">
    <property type="entry name" value="Flavin-dep_Halogenase_NPB"/>
</dbReference>
<evidence type="ECO:0000313" key="2">
    <source>
        <dbReference type="EMBL" id="AIY44070.1"/>
    </source>
</evidence>
<dbReference type="Proteomes" id="UP000030302">
    <property type="component" value="Chromosome"/>
</dbReference>
<sequence>MSRQVDMFVIGAGPAGLCAALRLQQLGYRVMLIERSAVWPRAQIGEALTPGVKNIIAFLDANDAMEHVPHLTRLPTRLSWRSKTVETVAHADAAVVDRAAFDAALLQLAKARGIEVHQPAALDSITGGAGAWQLAFSTPGATHLVKARMILDAQGRQGKPAQQLLSAPRLSAMWVEIAENHIPADMAHVTQVEALAHGWLWGTRLPDRRYRVMLLSDPATSRQLHAGEPESWLRSQCAASTLFADVAQQQFSSSLQMCSATPYVALNSWQDGRIKLGDAAFALDPISSSGVEKAMRFSLQAALAVHTFCQADNPAQQTLAHEFYQQRLLETCARHHFWTTAYYRQAWCSEQPFWRSRSISSLASSSLASAASNPESRLMTDALQLEMDRLENYREPVLQAGPGIQGDQMIRFHPAVEIVPLPCAMADKVKLLPAMRHPHLERPLAFWENEAVLPRLEILSQQTRLASARDLLGQTMGLQKAQRLLTWLWQRGLLEVVSH</sequence>
<evidence type="ECO:0000259" key="1">
    <source>
        <dbReference type="Pfam" id="PF01494"/>
    </source>
</evidence>
<evidence type="ECO:0000313" key="3">
    <source>
        <dbReference type="Proteomes" id="UP000030302"/>
    </source>
</evidence>
<dbReference type="InterPro" id="IPR036188">
    <property type="entry name" value="FAD/NAD-bd_sf"/>
</dbReference>
<dbReference type="Pfam" id="PF01494">
    <property type="entry name" value="FAD_binding_3"/>
    <property type="match status" value="1"/>
</dbReference>
<dbReference type="PANTHER" id="PTHR43747">
    <property type="entry name" value="FAD-BINDING PROTEIN"/>
    <property type="match status" value="1"/>
</dbReference>
<dbReference type="RefSeq" id="WP_038494232.1">
    <property type="nucleotide sequence ID" value="NZ_CP009962.1"/>
</dbReference>
<gene>
    <name evidence="2" type="ORF">LT85_4912</name>
</gene>
<dbReference type="InterPro" id="IPR002938">
    <property type="entry name" value="FAD-bd"/>
</dbReference>
<reference evidence="3" key="1">
    <citation type="journal article" date="2014" name="Soil Biol. Biochem.">
        <title>Structure and function of bacterial communities in ageing soils: Insights from the Mendocino ecological staircase.</title>
        <authorList>
            <person name="Uroz S."/>
            <person name="Tech J.J."/>
            <person name="Sawaya N.A."/>
            <person name="Frey-Klett P."/>
            <person name="Leveau J.H.J."/>
        </authorList>
    </citation>
    <scope>NUCLEOTIDE SEQUENCE [LARGE SCALE GENOMIC DNA]</scope>
    <source>
        <strain evidence="3">Cal35</strain>
    </source>
</reference>
<dbReference type="AlphaFoldDB" id="A0A0A1FK09"/>
<dbReference type="Gene3D" id="3.30.9.100">
    <property type="match status" value="1"/>
</dbReference>
<dbReference type="Gene3D" id="3.50.50.60">
    <property type="entry name" value="FAD/NAD(P)-binding domain"/>
    <property type="match status" value="1"/>
</dbReference>
<feature type="domain" description="FAD-binding" evidence="1">
    <location>
        <begin position="5"/>
        <end position="296"/>
    </location>
</feature>
<dbReference type="STRING" id="279058.LT85_4912"/>